<keyword evidence="1" id="KW-0479">Metal-binding</keyword>
<dbReference type="Gene3D" id="3.30.60.90">
    <property type="match status" value="1"/>
</dbReference>
<dbReference type="PANTHER" id="PTHR32410">
    <property type="entry name" value="CYSTEINE/HISTIDINE-RICH C1 DOMAIN FAMILY PROTEIN"/>
    <property type="match status" value="1"/>
</dbReference>
<keyword evidence="7" id="KW-1185">Reference proteome</keyword>
<dbReference type="EMBL" id="KI517809">
    <property type="protein sequence ID" value="ESQ30955.1"/>
    <property type="molecule type" value="Genomic_DNA"/>
</dbReference>
<dbReference type="Gene3D" id="3.30.40.10">
    <property type="entry name" value="Zinc/RING finger domain, C3HC4 (zinc finger)"/>
    <property type="match status" value="1"/>
</dbReference>
<dbReference type="InterPro" id="IPR001965">
    <property type="entry name" value="Znf_PHD"/>
</dbReference>
<dbReference type="OMA" id="CSYIIHW"/>
<accession>V4JZH2</accession>
<dbReference type="Gene3D" id="3.30.60.20">
    <property type="match status" value="1"/>
</dbReference>
<dbReference type="AlphaFoldDB" id="V4JZH2"/>
<dbReference type="InterPro" id="IPR002219">
    <property type="entry name" value="PKC_DAG/PE"/>
</dbReference>
<name>V4JZH2_EUTSA</name>
<protein>
    <recommendedName>
        <fullName evidence="5">Phorbol-ester/DAG-type domain-containing protein</fullName>
    </recommendedName>
</protein>
<dbReference type="InterPro" id="IPR013083">
    <property type="entry name" value="Znf_RING/FYVE/PHD"/>
</dbReference>
<feature type="domain" description="Phorbol-ester/DAG-type" evidence="5">
    <location>
        <begin position="125"/>
        <end position="177"/>
    </location>
</feature>
<sequence length="662" mass="75624">METPITISRHNHPMIPSSGFAFRCYWCKTGGYIKNGYHCPECDIWFHKDCGNSKLSFQINHTSHPEHLLSRRPLANWLRYWCNVCKRRIDDDWAYDCSICQDFSLHVSCAREAPPLTIKHPQAHDHPLVFFPVSRNSEHLCKVCKEKVIGKVAYRCFKCRVVIHVECANSLEVNHPCHTKHSLKLLTSGAPNYTDDTCLLCSLKLEGVLYHCSICNFSVCLGCANVPPPLDVKHLKTHEHKLTLMARQMSFNCNACGMQGDRSPYLCLQCHFMVHQSCIGLPRIINISYHNHRISHTRQLSFGDWVCRVCLQNVNRFYGAYSCSVCINYIVHSQCATRNDVWDGKELEGIPEETKDVRPFKEVADNLINHFSHDKHYLKLNKDGTTLSGNIRCEACMLLVYSDPVYSCETCGFVLHVICANLPLKKQHMFHNKPFTLHFGDIDSPKAFPCSACGEFFNGFRYESDHVVLDVKCILISELFSHENHEHPLHYNKKYIGKCDACHGSVNSGAFSCKSCEYNLDFHCASLPKIVKHSWDQHPFSLSCKQSASGKYWCDICEEEMDPNKWLYTCNDCEVTLHVKCALGDLSRLKPGRIIELREERFVVISNNHSSRPTCSACGLRCKAPFILKAWGSDMFVCSQECFPVYAQIMRAAQLFRAAASF</sequence>
<evidence type="ECO:0000259" key="5">
    <source>
        <dbReference type="PROSITE" id="PS50081"/>
    </source>
</evidence>
<evidence type="ECO:0000313" key="6">
    <source>
        <dbReference type="EMBL" id="ESQ30955.1"/>
    </source>
</evidence>
<dbReference type="InterPro" id="IPR046349">
    <property type="entry name" value="C1-like_sf"/>
</dbReference>
<dbReference type="InterPro" id="IPR054483">
    <property type="entry name" value="DC1-like_CT"/>
</dbReference>
<evidence type="ECO:0000256" key="2">
    <source>
        <dbReference type="ARBA" id="ARBA00022737"/>
    </source>
</evidence>
<evidence type="ECO:0000256" key="3">
    <source>
        <dbReference type="ARBA" id="ARBA00022771"/>
    </source>
</evidence>
<dbReference type="Pfam" id="PF03107">
    <property type="entry name" value="C1_2"/>
    <property type="match status" value="7"/>
</dbReference>
<organism evidence="6 7">
    <name type="scientific">Eutrema salsugineum</name>
    <name type="common">Saltwater cress</name>
    <name type="synonym">Sisymbrium salsugineum</name>
    <dbReference type="NCBI Taxonomy" id="72664"/>
    <lineage>
        <taxon>Eukaryota</taxon>
        <taxon>Viridiplantae</taxon>
        <taxon>Streptophyta</taxon>
        <taxon>Embryophyta</taxon>
        <taxon>Tracheophyta</taxon>
        <taxon>Spermatophyta</taxon>
        <taxon>Magnoliopsida</taxon>
        <taxon>eudicotyledons</taxon>
        <taxon>Gunneridae</taxon>
        <taxon>Pentapetalae</taxon>
        <taxon>rosids</taxon>
        <taxon>malvids</taxon>
        <taxon>Brassicales</taxon>
        <taxon>Brassicaceae</taxon>
        <taxon>Eutremeae</taxon>
        <taxon>Eutrema</taxon>
    </lineage>
</organism>
<dbReference type="Proteomes" id="UP000030689">
    <property type="component" value="Unassembled WGS sequence"/>
</dbReference>
<dbReference type="SUPFAM" id="SSF57889">
    <property type="entry name" value="Cysteine-rich domain"/>
    <property type="match status" value="5"/>
</dbReference>
<dbReference type="PANTHER" id="PTHR32410:SF211">
    <property type="entry name" value="CYSTEINE_HISTIDINE-RICH C1 DOMAIN FAMILY PROTEIN"/>
    <property type="match status" value="1"/>
</dbReference>
<gene>
    <name evidence="6" type="ORF">EUTSA_v10012095mg</name>
</gene>
<dbReference type="KEGG" id="eus:EUTSA_v10012095mg"/>
<dbReference type="Pfam" id="PF22926">
    <property type="entry name" value="C1-like_CT"/>
    <property type="match status" value="1"/>
</dbReference>
<reference evidence="6 7" key="1">
    <citation type="journal article" date="2013" name="Front. Plant Sci.">
        <title>The Reference Genome of the Halophytic Plant Eutrema salsugineum.</title>
        <authorList>
            <person name="Yang R."/>
            <person name="Jarvis D.E."/>
            <person name="Chen H."/>
            <person name="Beilstein M.A."/>
            <person name="Grimwood J."/>
            <person name="Jenkins J."/>
            <person name="Shu S."/>
            <person name="Prochnik S."/>
            <person name="Xin M."/>
            <person name="Ma C."/>
            <person name="Schmutz J."/>
            <person name="Wing R.A."/>
            <person name="Mitchell-Olds T."/>
            <person name="Schumaker K.S."/>
            <person name="Wang X."/>
        </authorList>
    </citation>
    <scope>NUCLEOTIDE SEQUENCE [LARGE SCALE GENOMIC DNA]</scope>
</reference>
<dbReference type="Gramene" id="ESQ30955">
    <property type="protein sequence ID" value="ESQ30955"/>
    <property type="gene ID" value="EUTSA_v10012095mg"/>
</dbReference>
<evidence type="ECO:0000256" key="4">
    <source>
        <dbReference type="ARBA" id="ARBA00022833"/>
    </source>
</evidence>
<evidence type="ECO:0000313" key="7">
    <source>
        <dbReference type="Proteomes" id="UP000030689"/>
    </source>
</evidence>
<dbReference type="InterPro" id="IPR043145">
    <property type="entry name" value="Znf_ZZ_sf"/>
</dbReference>
<keyword evidence="4" id="KW-0862">Zinc</keyword>
<dbReference type="InterPro" id="IPR004146">
    <property type="entry name" value="DC1"/>
</dbReference>
<evidence type="ECO:0000256" key="1">
    <source>
        <dbReference type="ARBA" id="ARBA00022723"/>
    </source>
</evidence>
<proteinExistence type="predicted"/>
<dbReference type="SMART" id="SM00109">
    <property type="entry name" value="C1"/>
    <property type="match status" value="5"/>
</dbReference>
<dbReference type="SMART" id="SM00249">
    <property type="entry name" value="PHD"/>
    <property type="match status" value="5"/>
</dbReference>
<keyword evidence="2" id="KW-0677">Repeat</keyword>
<dbReference type="eggNOG" id="ENOG502RANS">
    <property type="taxonomic scope" value="Eukaryota"/>
</dbReference>
<keyword evidence="3" id="KW-0863">Zinc-finger</keyword>
<dbReference type="PROSITE" id="PS50081">
    <property type="entry name" value="ZF_DAG_PE_2"/>
    <property type="match status" value="1"/>
</dbReference>
<dbReference type="InterPro" id="IPR053192">
    <property type="entry name" value="Vacuole_Formation_Reg"/>
</dbReference>
<dbReference type="GO" id="GO:0008270">
    <property type="term" value="F:zinc ion binding"/>
    <property type="evidence" value="ECO:0007669"/>
    <property type="project" value="UniProtKB-KW"/>
</dbReference>